<proteinExistence type="predicted"/>
<dbReference type="PROSITE" id="PS51007">
    <property type="entry name" value="CYTC"/>
    <property type="match status" value="1"/>
</dbReference>
<feature type="chain" id="PRO_5002659200" description="Cytochrome c domain-containing protein" evidence="5">
    <location>
        <begin position="22"/>
        <end position="247"/>
    </location>
</feature>
<dbReference type="Gene3D" id="1.10.760.10">
    <property type="entry name" value="Cytochrome c-like domain"/>
    <property type="match status" value="1"/>
</dbReference>
<evidence type="ECO:0000256" key="5">
    <source>
        <dbReference type="SAM" id="SignalP"/>
    </source>
</evidence>
<dbReference type="eggNOG" id="COG2010">
    <property type="taxonomic scope" value="Bacteria"/>
</dbReference>
<feature type="signal peptide" evidence="5">
    <location>
        <begin position="1"/>
        <end position="21"/>
    </location>
</feature>
<keyword evidence="8" id="KW-1185">Reference proteome</keyword>
<evidence type="ECO:0000256" key="2">
    <source>
        <dbReference type="ARBA" id="ARBA00022723"/>
    </source>
</evidence>
<keyword evidence="1 4" id="KW-0349">Heme</keyword>
<keyword evidence="5" id="KW-0732">Signal</keyword>
<dbReference type="STRING" id="89187.ISM_04905"/>
<evidence type="ECO:0000313" key="8">
    <source>
        <dbReference type="Proteomes" id="UP000005954"/>
    </source>
</evidence>
<dbReference type="AlphaFoldDB" id="A3SJS3"/>
<evidence type="ECO:0000256" key="3">
    <source>
        <dbReference type="ARBA" id="ARBA00023004"/>
    </source>
</evidence>
<dbReference type="InterPro" id="IPR036909">
    <property type="entry name" value="Cyt_c-like_dom_sf"/>
</dbReference>
<dbReference type="GO" id="GO:0046872">
    <property type="term" value="F:metal ion binding"/>
    <property type="evidence" value="ECO:0007669"/>
    <property type="project" value="UniProtKB-KW"/>
</dbReference>
<reference evidence="7 8" key="1">
    <citation type="submission" date="2005-12" db="EMBL/GenBank/DDBJ databases">
        <authorList>
            <person name="Moran M.A."/>
            <person name="Ferriera S."/>
            <person name="Johnson J."/>
            <person name="Kravitz S."/>
            <person name="Halpern A."/>
            <person name="Remington K."/>
            <person name="Beeson K."/>
            <person name="Tran B."/>
            <person name="Rogers Y.-H."/>
            <person name="Friedman R."/>
            <person name="Venter J.C."/>
        </authorList>
    </citation>
    <scope>NUCLEOTIDE SEQUENCE [LARGE SCALE GENOMIC DNA]</scope>
    <source>
        <strain evidence="8">ATCC BAA-591 / DSM 15170 / ISM</strain>
    </source>
</reference>
<dbReference type="InterPro" id="IPR009056">
    <property type="entry name" value="Cyt_c-like_dom"/>
</dbReference>
<dbReference type="EMBL" id="AALY01000001">
    <property type="protein sequence ID" value="EAP77604.1"/>
    <property type="molecule type" value="Genomic_DNA"/>
</dbReference>
<gene>
    <name evidence="7" type="ORF">ISM_04905</name>
</gene>
<accession>A3SJS3</accession>
<dbReference type="GO" id="GO:0020037">
    <property type="term" value="F:heme binding"/>
    <property type="evidence" value="ECO:0007669"/>
    <property type="project" value="InterPro"/>
</dbReference>
<evidence type="ECO:0000259" key="6">
    <source>
        <dbReference type="PROSITE" id="PS51007"/>
    </source>
</evidence>
<evidence type="ECO:0000256" key="1">
    <source>
        <dbReference type="ARBA" id="ARBA00022617"/>
    </source>
</evidence>
<sequence length="247" mass="26538">MALRMLILAFAAALLPLAGRAEEAPVRLYAPEALVETGIFTYILPRFTLKTRIPVDLVGAGDAEVQLGPEGQPVFEGLGQVWHVEAQGTPRENAARFAAWLGGEVGGRTVTAYAPEGVALFRLPEIAEQAEAAPVYEGDARLGHEVSRAQCARCHGVDRATRGAGIGSTPSFAVLRGMPDWELRFAGFYTLNPHPAFTIIDEVTEPFPEERPSPIVPIRLSLEELDAMLAYVAAMEAADLGAPLTHQ</sequence>
<dbReference type="Proteomes" id="UP000005954">
    <property type="component" value="Unassembled WGS sequence"/>
</dbReference>
<evidence type="ECO:0000313" key="7">
    <source>
        <dbReference type="EMBL" id="EAP77604.1"/>
    </source>
</evidence>
<dbReference type="HOGENOM" id="CLU_1150926_0_0_5"/>
<dbReference type="Pfam" id="PF00034">
    <property type="entry name" value="Cytochrom_C"/>
    <property type="match status" value="1"/>
</dbReference>
<comment type="caution">
    <text evidence="7">The sequence shown here is derived from an EMBL/GenBank/DDBJ whole genome shotgun (WGS) entry which is preliminary data.</text>
</comment>
<organism evidence="7 8">
    <name type="scientific">Roseovarius nubinhibens (strain ATCC BAA-591 / DSM 15170 / ISM)</name>
    <dbReference type="NCBI Taxonomy" id="89187"/>
    <lineage>
        <taxon>Bacteria</taxon>
        <taxon>Pseudomonadati</taxon>
        <taxon>Pseudomonadota</taxon>
        <taxon>Alphaproteobacteria</taxon>
        <taxon>Rhodobacterales</taxon>
        <taxon>Roseobacteraceae</taxon>
        <taxon>Roseovarius</taxon>
    </lineage>
</organism>
<keyword evidence="2 4" id="KW-0479">Metal-binding</keyword>
<name>A3SJS3_ROSNI</name>
<dbReference type="GO" id="GO:0009055">
    <property type="term" value="F:electron transfer activity"/>
    <property type="evidence" value="ECO:0007669"/>
    <property type="project" value="InterPro"/>
</dbReference>
<dbReference type="OrthoDB" id="7365807at2"/>
<protein>
    <recommendedName>
        <fullName evidence="6">Cytochrome c domain-containing protein</fullName>
    </recommendedName>
</protein>
<feature type="domain" description="Cytochrome c" evidence="6">
    <location>
        <begin position="138"/>
        <end position="236"/>
    </location>
</feature>
<dbReference type="SUPFAM" id="SSF46626">
    <property type="entry name" value="Cytochrome c"/>
    <property type="match status" value="1"/>
</dbReference>
<evidence type="ECO:0000256" key="4">
    <source>
        <dbReference type="PROSITE-ProRule" id="PRU00433"/>
    </source>
</evidence>
<keyword evidence="3 4" id="KW-0408">Iron</keyword>